<dbReference type="CDD" id="cd10437">
    <property type="entry name" value="GIY-YIG_HE_I-TevI_like"/>
    <property type="match status" value="1"/>
</dbReference>
<keyword evidence="4" id="KW-0378">Hydrolase</keyword>
<dbReference type="AlphaFoldDB" id="A0A1W6EHL7"/>
<evidence type="ECO:0000256" key="1">
    <source>
        <dbReference type="ARBA" id="ARBA00010045"/>
    </source>
</evidence>
<keyword evidence="4" id="KW-0255">Endonuclease</keyword>
<accession>A0A1W6EHL7</accession>
<gene>
    <name evidence="4" type="primary">orf230</name>
</gene>
<sequence length="230" mass="26827">MIINKTHLDFDSDAKTTELNQSLVTEKKPFLQKLNEENSVPNRLLPRKQSGIYMIRCIQNDWRYYGESSNVSGRLSSHRSLLNRNIHPNKALQLDWNCFSSENFEYIVLFMGDMWDKSFVRRGKEAELIILDRTICYNIFESYSRSGDQNPFWGRLHSPETKRKISEALKNRPNDRLGRKIFVQGVFYPSIAEASRKTGIARKTIRKKIDNLTDSNFLAWNNSGTVERPS</sequence>
<dbReference type="InterPro" id="IPR000305">
    <property type="entry name" value="GIY-YIG_endonuc"/>
</dbReference>
<dbReference type="GO" id="GO:0003677">
    <property type="term" value="F:DNA binding"/>
    <property type="evidence" value="ECO:0007669"/>
    <property type="project" value="InterPro"/>
</dbReference>
<protein>
    <submittedName>
        <fullName evidence="4">Putative GIY-YIG homing endonuclease</fullName>
    </submittedName>
</protein>
<evidence type="ECO:0000259" key="2">
    <source>
        <dbReference type="Pfam" id="PF01541"/>
    </source>
</evidence>
<dbReference type="SUPFAM" id="SSF82771">
    <property type="entry name" value="GIY-YIG endonuclease"/>
    <property type="match status" value="1"/>
</dbReference>
<keyword evidence="4" id="KW-0150">Chloroplast</keyword>
<evidence type="ECO:0000259" key="3">
    <source>
        <dbReference type="Pfam" id="PF07460"/>
    </source>
</evidence>
<geneLocation type="chloroplast" evidence="4"/>
<dbReference type="SUPFAM" id="SSF64496">
    <property type="entry name" value="DNA-binding domain of intron-encoded endonucleases"/>
    <property type="match status" value="1"/>
</dbReference>
<evidence type="ECO:0000313" key="4">
    <source>
        <dbReference type="EMBL" id="ARK14899.1"/>
    </source>
</evidence>
<dbReference type="EMBL" id="KY407661">
    <property type="protein sequence ID" value="ARK14899.1"/>
    <property type="molecule type" value="Genomic_DNA"/>
</dbReference>
<name>A0A1W6EHL7_9CHLO</name>
<organism evidence="4">
    <name type="scientific">Hazenia capsulata</name>
    <dbReference type="NCBI Taxonomy" id="2202518"/>
    <lineage>
        <taxon>Eukaryota</taxon>
        <taxon>Viridiplantae</taxon>
        <taxon>Chlorophyta</taxon>
        <taxon>core chlorophytes</taxon>
        <taxon>Ulvophyceae</taxon>
        <taxon>OUU clade</taxon>
        <taxon>Ulotrichales</taxon>
        <taxon>Hazeniaceae</taxon>
        <taxon>Hazenia</taxon>
    </lineage>
</organism>
<dbReference type="RefSeq" id="YP_009367898.1">
    <property type="nucleotide sequence ID" value="NC_034714.1"/>
</dbReference>
<keyword evidence="4" id="KW-0934">Plastid</keyword>
<proteinExistence type="predicted"/>
<dbReference type="Gene3D" id="3.40.1440.10">
    <property type="entry name" value="GIY-YIG endonuclease"/>
    <property type="match status" value="1"/>
</dbReference>
<dbReference type="GeneID" id="32884527"/>
<dbReference type="GO" id="GO:0004519">
    <property type="term" value="F:endonuclease activity"/>
    <property type="evidence" value="ECO:0007669"/>
    <property type="project" value="UniProtKB-KW"/>
</dbReference>
<dbReference type="Pfam" id="PF01541">
    <property type="entry name" value="GIY-YIG"/>
    <property type="match status" value="1"/>
</dbReference>
<feature type="domain" description="GIY-YIG" evidence="2">
    <location>
        <begin position="50"/>
        <end position="105"/>
    </location>
</feature>
<comment type="similarity">
    <text evidence="1">To endonucleases of group I introns of fungi and phage.</text>
</comment>
<dbReference type="InterPro" id="IPR035901">
    <property type="entry name" value="GIY-YIG_endonuc_sf"/>
</dbReference>
<reference evidence="4" key="1">
    <citation type="journal article" date="2017" name="Sci. Rep.">
        <title>Divergent copies of the large inverted repeat in the chloroplast genomes of ulvophycean green algae.</title>
        <authorList>
            <person name="Turmel M."/>
            <person name="Otis C."/>
            <person name="Lemieux C."/>
        </authorList>
    </citation>
    <scope>NUCLEOTIDE SEQUENCE</scope>
</reference>
<keyword evidence="4" id="KW-0540">Nuclease</keyword>
<dbReference type="Pfam" id="PF07460">
    <property type="entry name" value="NUMOD3"/>
    <property type="match status" value="1"/>
</dbReference>
<feature type="domain" description="Nuclease associated modular" evidence="3">
    <location>
        <begin position="144"/>
        <end position="166"/>
    </location>
</feature>
<dbReference type="InterPro" id="IPR003611">
    <property type="entry name" value="NUMOD3"/>
</dbReference>